<keyword evidence="1" id="KW-0812">Transmembrane</keyword>
<keyword evidence="1" id="KW-0472">Membrane</keyword>
<dbReference type="RefSeq" id="WP_104078218.1">
    <property type="nucleotide sequence ID" value="NZ_CP062178.1"/>
</dbReference>
<accession>A0A2P5K7X1</accession>
<gene>
    <name evidence="2" type="ORF">B0O95_11390</name>
</gene>
<proteinExistence type="predicted"/>
<keyword evidence="3" id="KW-1185">Reference proteome</keyword>
<organism evidence="2 3">
    <name type="scientific">Mycetohabitans endofungorum</name>
    <dbReference type="NCBI Taxonomy" id="417203"/>
    <lineage>
        <taxon>Bacteria</taxon>
        <taxon>Pseudomonadati</taxon>
        <taxon>Pseudomonadota</taxon>
        <taxon>Betaproteobacteria</taxon>
        <taxon>Burkholderiales</taxon>
        <taxon>Burkholderiaceae</taxon>
        <taxon>Mycetohabitans</taxon>
    </lineage>
</organism>
<sequence length="125" mass="14152">MIKSAIAYFNAYSVWDLLLLWMNGVLASAIFLILLFAFSAPVPRRSPLNWYERAIRFWLVAVYGILAVRVCAGWYSTPVEPTHVAVNALILGFVIMARGDVGVITEALRQTRKARRKVLSERKQP</sequence>
<dbReference type="OrthoDB" id="9131557at2"/>
<evidence type="ECO:0000313" key="3">
    <source>
        <dbReference type="Proteomes" id="UP000243096"/>
    </source>
</evidence>
<keyword evidence="1" id="KW-1133">Transmembrane helix</keyword>
<dbReference type="Proteomes" id="UP000243096">
    <property type="component" value="Unassembled WGS sequence"/>
</dbReference>
<comment type="caution">
    <text evidence="2">The sequence shown here is derived from an EMBL/GenBank/DDBJ whole genome shotgun (WGS) entry which is preliminary data.</text>
</comment>
<dbReference type="AlphaFoldDB" id="A0A2P5K7X1"/>
<protein>
    <submittedName>
        <fullName evidence="2">Uncharacterized protein</fullName>
    </submittedName>
</protein>
<reference evidence="2 3" key="1">
    <citation type="submission" date="2018-01" db="EMBL/GenBank/DDBJ databases">
        <title>Genomic Encyclopedia of Type Strains, Phase III (KMG-III): the genomes of soil and plant-associated and newly described type strains.</title>
        <authorList>
            <person name="Whitman W."/>
        </authorList>
    </citation>
    <scope>NUCLEOTIDE SEQUENCE [LARGE SCALE GENOMIC DNA]</scope>
    <source>
        <strain evidence="2 3">HKI456</strain>
    </source>
</reference>
<name>A0A2P5K7X1_9BURK</name>
<evidence type="ECO:0000256" key="1">
    <source>
        <dbReference type="SAM" id="Phobius"/>
    </source>
</evidence>
<evidence type="ECO:0000313" key="2">
    <source>
        <dbReference type="EMBL" id="PPB82817.1"/>
    </source>
</evidence>
<dbReference type="EMBL" id="PRDW01000013">
    <property type="protein sequence ID" value="PPB82817.1"/>
    <property type="molecule type" value="Genomic_DNA"/>
</dbReference>
<feature type="transmembrane region" description="Helical" evidence="1">
    <location>
        <begin position="88"/>
        <end position="108"/>
    </location>
</feature>
<feature type="transmembrane region" description="Helical" evidence="1">
    <location>
        <begin position="54"/>
        <end position="76"/>
    </location>
</feature>
<feature type="transmembrane region" description="Helical" evidence="1">
    <location>
        <begin position="20"/>
        <end position="42"/>
    </location>
</feature>